<accession>X1ERW9</accession>
<evidence type="ECO:0000313" key="1">
    <source>
        <dbReference type="EMBL" id="GAH36131.1"/>
    </source>
</evidence>
<proteinExistence type="predicted"/>
<sequence>MTDYLDNTPISWGTEIINGFVPSQYKNQTEFLHPPEFSKIPMFEGTVKEALLRKLSDPLGYDLSFDKLVEQKYQKGKPIVFVVDDYT</sequence>
<name>X1ERW9_9ZZZZ</name>
<protein>
    <submittedName>
        <fullName evidence="1">Uncharacterized protein</fullName>
    </submittedName>
</protein>
<feature type="non-terminal residue" evidence="1">
    <location>
        <position position="87"/>
    </location>
</feature>
<dbReference type="AlphaFoldDB" id="X1ERW9"/>
<gene>
    <name evidence="1" type="ORF">S03H2_10554</name>
</gene>
<organism evidence="1">
    <name type="scientific">marine sediment metagenome</name>
    <dbReference type="NCBI Taxonomy" id="412755"/>
    <lineage>
        <taxon>unclassified sequences</taxon>
        <taxon>metagenomes</taxon>
        <taxon>ecological metagenomes</taxon>
    </lineage>
</organism>
<reference evidence="1" key="1">
    <citation type="journal article" date="2014" name="Front. Microbiol.">
        <title>High frequency of phylogenetically diverse reductive dehalogenase-homologous genes in deep subseafloor sedimentary metagenomes.</title>
        <authorList>
            <person name="Kawai M."/>
            <person name="Futagami T."/>
            <person name="Toyoda A."/>
            <person name="Takaki Y."/>
            <person name="Nishi S."/>
            <person name="Hori S."/>
            <person name="Arai W."/>
            <person name="Tsubouchi T."/>
            <person name="Morono Y."/>
            <person name="Uchiyama I."/>
            <person name="Ito T."/>
            <person name="Fujiyama A."/>
            <person name="Inagaki F."/>
            <person name="Takami H."/>
        </authorList>
    </citation>
    <scope>NUCLEOTIDE SEQUENCE</scope>
    <source>
        <strain evidence="1">Expedition CK06-06</strain>
    </source>
</reference>
<comment type="caution">
    <text evidence="1">The sequence shown here is derived from an EMBL/GenBank/DDBJ whole genome shotgun (WGS) entry which is preliminary data.</text>
</comment>
<dbReference type="EMBL" id="BARU01005421">
    <property type="protein sequence ID" value="GAH36131.1"/>
    <property type="molecule type" value="Genomic_DNA"/>
</dbReference>